<evidence type="ECO:0000313" key="2">
    <source>
        <dbReference type="Proteomes" id="UP001062846"/>
    </source>
</evidence>
<reference evidence="1" key="1">
    <citation type="submission" date="2022-02" db="EMBL/GenBank/DDBJ databases">
        <title>Plant Genome Project.</title>
        <authorList>
            <person name="Zhang R.-G."/>
        </authorList>
    </citation>
    <scope>NUCLEOTIDE SEQUENCE</scope>
    <source>
        <strain evidence="1">AT1</strain>
    </source>
</reference>
<dbReference type="Proteomes" id="UP001062846">
    <property type="component" value="Chromosome 13"/>
</dbReference>
<name>A0ACC0LCH6_RHOML</name>
<evidence type="ECO:0000313" key="1">
    <source>
        <dbReference type="EMBL" id="KAI8526421.1"/>
    </source>
</evidence>
<protein>
    <submittedName>
        <fullName evidence="1">Uncharacterized protein</fullName>
    </submittedName>
</protein>
<dbReference type="EMBL" id="CM046400">
    <property type="protein sequence ID" value="KAI8526421.1"/>
    <property type="molecule type" value="Genomic_DNA"/>
</dbReference>
<sequence>MTALEDESQITLSQVQQSELVEFQESKPNKELSEEELDMEALKKKDLNWKRACLWSAGQQNEDEIKEMMKINTRSVLG</sequence>
<keyword evidence="2" id="KW-1185">Reference proteome</keyword>
<accession>A0ACC0LCH6</accession>
<gene>
    <name evidence="1" type="ORF">RHMOL_Rhmol13G0306200</name>
</gene>
<organism evidence="1 2">
    <name type="scientific">Rhododendron molle</name>
    <name type="common">Chinese azalea</name>
    <name type="synonym">Azalea mollis</name>
    <dbReference type="NCBI Taxonomy" id="49168"/>
    <lineage>
        <taxon>Eukaryota</taxon>
        <taxon>Viridiplantae</taxon>
        <taxon>Streptophyta</taxon>
        <taxon>Embryophyta</taxon>
        <taxon>Tracheophyta</taxon>
        <taxon>Spermatophyta</taxon>
        <taxon>Magnoliopsida</taxon>
        <taxon>eudicotyledons</taxon>
        <taxon>Gunneridae</taxon>
        <taxon>Pentapetalae</taxon>
        <taxon>asterids</taxon>
        <taxon>Ericales</taxon>
        <taxon>Ericaceae</taxon>
        <taxon>Ericoideae</taxon>
        <taxon>Rhodoreae</taxon>
        <taxon>Rhododendron</taxon>
    </lineage>
</organism>
<proteinExistence type="predicted"/>
<comment type="caution">
    <text evidence="1">The sequence shown here is derived from an EMBL/GenBank/DDBJ whole genome shotgun (WGS) entry which is preliminary data.</text>
</comment>